<feature type="compositionally biased region" description="Pro residues" evidence="1">
    <location>
        <begin position="97"/>
        <end position="109"/>
    </location>
</feature>
<dbReference type="OrthoDB" id="10638656at2759"/>
<feature type="compositionally biased region" description="Basic and acidic residues" evidence="1">
    <location>
        <begin position="1107"/>
        <end position="1118"/>
    </location>
</feature>
<feature type="compositionally biased region" description="Pro residues" evidence="1">
    <location>
        <begin position="293"/>
        <end position="302"/>
    </location>
</feature>
<protein>
    <submittedName>
        <fullName evidence="2">Uncharacterized protein</fullName>
    </submittedName>
</protein>
<feature type="compositionally biased region" description="Low complexity" evidence="1">
    <location>
        <begin position="254"/>
        <end position="267"/>
    </location>
</feature>
<gene>
    <name evidence="2" type="ORF">M427DRAFT_162284</name>
</gene>
<feature type="compositionally biased region" description="Polar residues" evidence="1">
    <location>
        <begin position="526"/>
        <end position="547"/>
    </location>
</feature>
<feature type="compositionally biased region" description="Polar residues" evidence="1">
    <location>
        <begin position="965"/>
        <end position="975"/>
    </location>
</feature>
<reference evidence="2 3" key="1">
    <citation type="journal article" date="2015" name="Genome Biol. Evol.">
        <title>Phylogenomic analyses indicate that early fungi evolved digesting cell walls of algal ancestors of land plants.</title>
        <authorList>
            <person name="Chang Y."/>
            <person name="Wang S."/>
            <person name="Sekimoto S."/>
            <person name="Aerts A.L."/>
            <person name="Choi C."/>
            <person name="Clum A."/>
            <person name="LaButti K.M."/>
            <person name="Lindquist E.A."/>
            <person name="Yee Ngan C."/>
            <person name="Ohm R.A."/>
            <person name="Salamov A.A."/>
            <person name="Grigoriev I.V."/>
            <person name="Spatafora J.W."/>
            <person name="Berbee M.L."/>
        </authorList>
    </citation>
    <scope>NUCLEOTIDE SEQUENCE [LARGE SCALE GENOMIC DNA]</scope>
    <source>
        <strain evidence="2 3">JEL478</strain>
    </source>
</reference>
<proteinExistence type="predicted"/>
<evidence type="ECO:0000313" key="3">
    <source>
        <dbReference type="Proteomes" id="UP000070544"/>
    </source>
</evidence>
<organism evidence="2 3">
    <name type="scientific">Gonapodya prolifera (strain JEL478)</name>
    <name type="common">Monoblepharis prolifera</name>
    <dbReference type="NCBI Taxonomy" id="1344416"/>
    <lineage>
        <taxon>Eukaryota</taxon>
        <taxon>Fungi</taxon>
        <taxon>Fungi incertae sedis</taxon>
        <taxon>Chytridiomycota</taxon>
        <taxon>Chytridiomycota incertae sedis</taxon>
        <taxon>Monoblepharidomycetes</taxon>
        <taxon>Monoblepharidales</taxon>
        <taxon>Gonapodyaceae</taxon>
        <taxon>Gonapodya</taxon>
    </lineage>
</organism>
<feature type="region of interest" description="Disordered" evidence="1">
    <location>
        <begin position="475"/>
        <end position="873"/>
    </location>
</feature>
<feature type="compositionally biased region" description="Polar residues" evidence="1">
    <location>
        <begin position="268"/>
        <end position="290"/>
    </location>
</feature>
<feature type="compositionally biased region" description="Polar residues" evidence="1">
    <location>
        <begin position="1140"/>
        <end position="1155"/>
    </location>
</feature>
<feature type="region of interest" description="Disordered" evidence="1">
    <location>
        <begin position="937"/>
        <end position="1196"/>
    </location>
</feature>
<feature type="compositionally biased region" description="Pro residues" evidence="1">
    <location>
        <begin position="628"/>
        <end position="637"/>
    </location>
</feature>
<feature type="compositionally biased region" description="Low complexity" evidence="1">
    <location>
        <begin position="142"/>
        <end position="160"/>
    </location>
</feature>
<feature type="compositionally biased region" description="Low complexity" evidence="1">
    <location>
        <begin position="311"/>
        <end position="326"/>
    </location>
</feature>
<feature type="compositionally biased region" description="Low complexity" evidence="1">
    <location>
        <begin position="110"/>
        <end position="121"/>
    </location>
</feature>
<feature type="compositionally biased region" description="Pro residues" evidence="1">
    <location>
        <begin position="512"/>
        <end position="522"/>
    </location>
</feature>
<feature type="compositionally biased region" description="Polar residues" evidence="1">
    <location>
        <begin position="765"/>
        <end position="776"/>
    </location>
</feature>
<evidence type="ECO:0000256" key="1">
    <source>
        <dbReference type="SAM" id="MobiDB-lite"/>
    </source>
</evidence>
<feature type="compositionally biased region" description="Low complexity" evidence="1">
    <location>
        <begin position="222"/>
        <end position="237"/>
    </location>
</feature>
<feature type="compositionally biased region" description="Pro residues" evidence="1">
    <location>
        <begin position="548"/>
        <end position="560"/>
    </location>
</feature>
<feature type="compositionally biased region" description="Low complexity" evidence="1">
    <location>
        <begin position="1177"/>
        <end position="1187"/>
    </location>
</feature>
<feature type="compositionally biased region" description="Low complexity" evidence="1">
    <location>
        <begin position="366"/>
        <end position="384"/>
    </location>
</feature>
<feature type="compositionally biased region" description="Basic and acidic residues" evidence="1">
    <location>
        <begin position="645"/>
        <end position="659"/>
    </location>
</feature>
<accession>A0A139AZX6</accession>
<sequence length="1379" mass="147877">MPPKRLRVELWDGSIKVVVVRESVVTVKGLLHLLSSKVPALASMASQSDAAVAYVDPANITRTLDSDGDVAALFAADGTPVLKVGTVGSFPTSQPAAPAPRPQPPPSQPLPLQQQHPPNNQDTSQNMALLSGRQQMRAALALASASGPAGRGPPSSLSHPLPSPSPVLPPSTRRDLRDAPTNPPYPHSSSPMSPPPSGGVSPAYPYPPGSHNLPTSYPPTPTSTVLSLPRSSASLSSFHGSVHASQVDPRHPSLSRSISSISSSQGSAYGTYQGQPYPSAHPQQLTSAHHQQPAPPPRPPTPQERTAHVMQQLAERMAAQAAQAAQNGGSVARRSSMRRESAPASVAASSPSTASAAGPAAPQPSGPGAQGAVNGAGAAAAKPGSSIKRLRVDHWAGSSTVIMRSTGVPKTKDEFVRLLLLKVSEFWAVGDPSHLVVAWVDPETGDSKRVGDEVDLEEMFDWDVVHVKVGRARVTPQPSLPRPTSVAPAAPEFPVHQPHLTGRPLSTYGAPSPTPTRPPQVPTRPLSTFQDSQSSIRLPGRPQTNGQVPPPTLQPSPLAPNPRQQQQPERGVLGRAGSGSSGGSMVETGTVGQNGHVVDLRDKAGQQGSSISPAVAALTAQAKDQLYPTPPRTPPPAGQGGQQLDEGRRQEQMMERRQEQGQGHQQKQPTADSKRQEPPRHQRNSSVGLPAPSKTLPPVPQEREKERERESRDRREQQSESPAARSRRSSSKVREVSAREASPAPPPRRRRRESTEGSQVLGAPTSGSNRQSTREQSPAPASRTQRPSRDRSPAPPAPAKPDPRDSQASLDVPHQQMQVGRQGSLDRPRPISRSFSPARRPEGQQQPTPRFPLARQGTDQSFQSTGSGSLSLSARHSMAMAQLADPASVRASVASVASWVQEHAQAIIPAPGSVTAAIPSPTPGGSVRLGGVGGMRPNSEYGGRGWDASNGSNPPGSGQLGMSAVSRNGSGSFRQVPSMGRRGTEHTLPTPLSLSRGSVSNMSVSTMSTESDAVGTPHQESKSPRANGNHRKSYVPQSPADNGAPRAHRRFNSAEGPGRRGSGAEDYDVDDERRSRDEEAPPRRSISEPKSPMAPRGRQPAASVNLSERETRRARGRDMSAVSAPGKRQPRERSAPPRPQSLNSYGSASTYSMGSLSGRKRIPRGRPGMVPTGMSLPPTTAQAAEPEAAQEEEKETDMLKVDVDGRPVGVLLEWKKDDTTYTTEELMGEFGREDWGRYRNWGFKMARKDEDSLSVTFIPRKRSLKTPEASGMDRLKITFFCNNVTLYRSAITNFPRKVESISVKEFRSSFIRPIRSLIRRNDGTYTTNTTQWASFLLPRDQSHGDMHIAYVVKDSAEEFRPACKRAIEVFWRHEGRRQD</sequence>
<feature type="compositionally biased region" description="Basic and acidic residues" evidence="1">
    <location>
        <begin position="701"/>
        <end position="718"/>
    </location>
</feature>
<feature type="compositionally biased region" description="Pro residues" evidence="1">
    <location>
        <begin position="181"/>
        <end position="197"/>
    </location>
</feature>
<dbReference type="EMBL" id="KQ965731">
    <property type="protein sequence ID" value="KXS22025.1"/>
    <property type="molecule type" value="Genomic_DNA"/>
</dbReference>
<keyword evidence="3" id="KW-1185">Reference proteome</keyword>
<evidence type="ECO:0000313" key="2">
    <source>
        <dbReference type="EMBL" id="KXS22025.1"/>
    </source>
</evidence>
<feature type="region of interest" description="Disordered" evidence="1">
    <location>
        <begin position="86"/>
        <end position="125"/>
    </location>
</feature>
<dbReference type="Proteomes" id="UP000070544">
    <property type="component" value="Unassembled WGS sequence"/>
</dbReference>
<feature type="compositionally biased region" description="Polar residues" evidence="1">
    <location>
        <begin position="857"/>
        <end position="873"/>
    </location>
</feature>
<feature type="compositionally biased region" description="Low complexity" evidence="1">
    <location>
        <begin position="998"/>
        <end position="1011"/>
    </location>
</feature>
<feature type="compositionally biased region" description="Low complexity" evidence="1">
    <location>
        <begin position="342"/>
        <end position="360"/>
    </location>
</feature>
<name>A0A139AZX6_GONPJ</name>
<feature type="region of interest" description="Disordered" evidence="1">
    <location>
        <begin position="142"/>
        <end position="385"/>
    </location>
</feature>
<feature type="compositionally biased region" description="Low complexity" evidence="1">
    <location>
        <begin position="198"/>
        <end position="215"/>
    </location>
</feature>
<feature type="compositionally biased region" description="Basic and acidic residues" evidence="1">
    <location>
        <begin position="1071"/>
        <end position="1087"/>
    </location>
</feature>